<evidence type="ECO:0000313" key="4">
    <source>
        <dbReference type="Proteomes" id="UP000298030"/>
    </source>
</evidence>
<evidence type="ECO:0000256" key="1">
    <source>
        <dbReference type="SAM" id="Phobius"/>
    </source>
</evidence>
<accession>A0A4Y7T1X6</accession>
<name>A0A4Y7T1X6_COPMI</name>
<dbReference type="InterPro" id="IPR045340">
    <property type="entry name" value="DUF6533"/>
</dbReference>
<feature type="domain" description="DUF6533" evidence="2">
    <location>
        <begin position="21"/>
        <end position="62"/>
    </location>
</feature>
<keyword evidence="1" id="KW-0472">Membrane</keyword>
<dbReference type="AlphaFoldDB" id="A0A4Y7T1X6"/>
<comment type="caution">
    <text evidence="3">The sequence shown here is derived from an EMBL/GenBank/DDBJ whole genome shotgun (WGS) entry which is preliminary data.</text>
</comment>
<feature type="transmembrane region" description="Helical" evidence="1">
    <location>
        <begin position="134"/>
        <end position="154"/>
    </location>
</feature>
<dbReference type="Pfam" id="PF20151">
    <property type="entry name" value="DUF6533"/>
    <property type="match status" value="1"/>
</dbReference>
<sequence>MDVASPDMAIEVGRAILIKWVTAACSVCIIYNHALTLGDEVACIWPGQLSLAKLLFFTNRYAVEGVLLFNCLSASRTFEAHYSNRLLAVSYFVYFGGAAVCVGLMGKSFTATNQGVTTNTHVQSYLPGCYTVKMAPALFGTWCVQFGWSMWLLARFRSHIRKAADGLSAGRICGLLVESYLFVVTVAPYASYCGRSRGSTPRIIVFLVTDSTVYFVM</sequence>
<dbReference type="EMBL" id="QPFP01000038">
    <property type="protein sequence ID" value="TEB27652.1"/>
    <property type="molecule type" value="Genomic_DNA"/>
</dbReference>
<evidence type="ECO:0000259" key="2">
    <source>
        <dbReference type="Pfam" id="PF20151"/>
    </source>
</evidence>
<gene>
    <name evidence="3" type="ORF">FA13DRAFT_1794592</name>
</gene>
<keyword evidence="4" id="KW-1185">Reference proteome</keyword>
<reference evidence="3 4" key="1">
    <citation type="journal article" date="2019" name="Nat. Ecol. Evol.">
        <title>Megaphylogeny resolves global patterns of mushroom evolution.</title>
        <authorList>
            <person name="Varga T."/>
            <person name="Krizsan K."/>
            <person name="Foldi C."/>
            <person name="Dima B."/>
            <person name="Sanchez-Garcia M."/>
            <person name="Sanchez-Ramirez S."/>
            <person name="Szollosi G.J."/>
            <person name="Szarkandi J.G."/>
            <person name="Papp V."/>
            <person name="Albert L."/>
            <person name="Andreopoulos W."/>
            <person name="Angelini C."/>
            <person name="Antonin V."/>
            <person name="Barry K.W."/>
            <person name="Bougher N.L."/>
            <person name="Buchanan P."/>
            <person name="Buyck B."/>
            <person name="Bense V."/>
            <person name="Catcheside P."/>
            <person name="Chovatia M."/>
            <person name="Cooper J."/>
            <person name="Damon W."/>
            <person name="Desjardin D."/>
            <person name="Finy P."/>
            <person name="Geml J."/>
            <person name="Haridas S."/>
            <person name="Hughes K."/>
            <person name="Justo A."/>
            <person name="Karasinski D."/>
            <person name="Kautmanova I."/>
            <person name="Kiss B."/>
            <person name="Kocsube S."/>
            <person name="Kotiranta H."/>
            <person name="LaButti K.M."/>
            <person name="Lechner B.E."/>
            <person name="Liimatainen K."/>
            <person name="Lipzen A."/>
            <person name="Lukacs Z."/>
            <person name="Mihaltcheva S."/>
            <person name="Morgado L.N."/>
            <person name="Niskanen T."/>
            <person name="Noordeloos M.E."/>
            <person name="Ohm R.A."/>
            <person name="Ortiz-Santana B."/>
            <person name="Ovrebo C."/>
            <person name="Racz N."/>
            <person name="Riley R."/>
            <person name="Savchenko A."/>
            <person name="Shiryaev A."/>
            <person name="Soop K."/>
            <person name="Spirin V."/>
            <person name="Szebenyi C."/>
            <person name="Tomsovsky M."/>
            <person name="Tulloss R.E."/>
            <person name="Uehling J."/>
            <person name="Grigoriev I.V."/>
            <person name="Vagvolgyi C."/>
            <person name="Papp T."/>
            <person name="Martin F.M."/>
            <person name="Miettinen O."/>
            <person name="Hibbett D.S."/>
            <person name="Nagy L.G."/>
        </authorList>
    </citation>
    <scope>NUCLEOTIDE SEQUENCE [LARGE SCALE GENOMIC DNA]</scope>
    <source>
        <strain evidence="3 4">FP101781</strain>
    </source>
</reference>
<evidence type="ECO:0000313" key="3">
    <source>
        <dbReference type="EMBL" id="TEB27652.1"/>
    </source>
</evidence>
<organism evidence="3 4">
    <name type="scientific">Coprinellus micaceus</name>
    <name type="common">Glistening ink-cap mushroom</name>
    <name type="synonym">Coprinus micaceus</name>
    <dbReference type="NCBI Taxonomy" id="71717"/>
    <lineage>
        <taxon>Eukaryota</taxon>
        <taxon>Fungi</taxon>
        <taxon>Dikarya</taxon>
        <taxon>Basidiomycota</taxon>
        <taxon>Agaricomycotina</taxon>
        <taxon>Agaricomycetes</taxon>
        <taxon>Agaricomycetidae</taxon>
        <taxon>Agaricales</taxon>
        <taxon>Agaricineae</taxon>
        <taxon>Psathyrellaceae</taxon>
        <taxon>Coprinellus</taxon>
    </lineage>
</organism>
<keyword evidence="1" id="KW-0812">Transmembrane</keyword>
<keyword evidence="1" id="KW-1133">Transmembrane helix</keyword>
<protein>
    <recommendedName>
        <fullName evidence="2">DUF6533 domain-containing protein</fullName>
    </recommendedName>
</protein>
<proteinExistence type="predicted"/>
<dbReference type="OrthoDB" id="3251775at2759"/>
<feature type="transmembrane region" description="Helical" evidence="1">
    <location>
        <begin position="86"/>
        <end position="106"/>
    </location>
</feature>
<dbReference type="Proteomes" id="UP000298030">
    <property type="component" value="Unassembled WGS sequence"/>
</dbReference>